<feature type="transmembrane region" description="Helical" evidence="8">
    <location>
        <begin position="111"/>
        <end position="129"/>
    </location>
</feature>
<dbReference type="InterPro" id="IPR036259">
    <property type="entry name" value="MFS_trans_sf"/>
</dbReference>
<feature type="transmembrane region" description="Helical" evidence="8">
    <location>
        <begin position="168"/>
        <end position="191"/>
    </location>
</feature>
<dbReference type="PROSITE" id="PS50850">
    <property type="entry name" value="MFS"/>
    <property type="match status" value="1"/>
</dbReference>
<feature type="transmembrane region" description="Helical" evidence="8">
    <location>
        <begin position="304"/>
        <end position="327"/>
    </location>
</feature>
<dbReference type="RefSeq" id="WP_386433751.1">
    <property type="nucleotide sequence ID" value="NZ_JBHSBB010000018.1"/>
</dbReference>
<feature type="transmembrane region" description="Helical" evidence="8">
    <location>
        <begin position="203"/>
        <end position="223"/>
    </location>
</feature>
<feature type="transmembrane region" description="Helical" evidence="8">
    <location>
        <begin position="339"/>
        <end position="365"/>
    </location>
</feature>
<dbReference type="Pfam" id="PF07690">
    <property type="entry name" value="MFS_1"/>
    <property type="match status" value="1"/>
</dbReference>
<feature type="transmembrane region" description="Helical" evidence="8">
    <location>
        <begin position="235"/>
        <end position="252"/>
    </location>
</feature>
<evidence type="ECO:0000256" key="6">
    <source>
        <dbReference type="ARBA" id="ARBA00023136"/>
    </source>
</evidence>
<dbReference type="Gene3D" id="1.20.1250.20">
    <property type="entry name" value="MFS general substrate transporter like domains"/>
    <property type="match status" value="1"/>
</dbReference>
<feature type="transmembrane region" description="Helical" evidence="8">
    <location>
        <begin position="413"/>
        <end position="434"/>
    </location>
</feature>
<evidence type="ECO:0000256" key="7">
    <source>
        <dbReference type="ARBA" id="ARBA00023251"/>
    </source>
</evidence>
<keyword evidence="5 8" id="KW-1133">Transmembrane helix</keyword>
<dbReference type="CDD" id="cd17321">
    <property type="entry name" value="MFS_MMR_MDR_like"/>
    <property type="match status" value="1"/>
</dbReference>
<dbReference type="SUPFAM" id="SSF103473">
    <property type="entry name" value="MFS general substrate transporter"/>
    <property type="match status" value="1"/>
</dbReference>
<feature type="transmembrane region" description="Helical" evidence="8">
    <location>
        <begin position="81"/>
        <end position="99"/>
    </location>
</feature>
<evidence type="ECO:0000256" key="4">
    <source>
        <dbReference type="ARBA" id="ARBA00022692"/>
    </source>
</evidence>
<keyword evidence="7" id="KW-0046">Antibiotic resistance</keyword>
<feature type="transmembrane region" description="Helical" evidence="8">
    <location>
        <begin position="50"/>
        <end position="69"/>
    </location>
</feature>
<evidence type="ECO:0000313" key="10">
    <source>
        <dbReference type="EMBL" id="MFC4034837.1"/>
    </source>
</evidence>
<evidence type="ECO:0000256" key="3">
    <source>
        <dbReference type="ARBA" id="ARBA00022475"/>
    </source>
</evidence>
<feature type="domain" description="Major facilitator superfamily (MFS) profile" evidence="9">
    <location>
        <begin position="15"/>
        <end position="470"/>
    </location>
</feature>
<dbReference type="PANTHER" id="PTHR42718:SF46">
    <property type="entry name" value="BLR6921 PROTEIN"/>
    <property type="match status" value="1"/>
</dbReference>
<keyword evidence="11" id="KW-1185">Reference proteome</keyword>
<evidence type="ECO:0000256" key="2">
    <source>
        <dbReference type="ARBA" id="ARBA00022448"/>
    </source>
</evidence>
<dbReference type="InterPro" id="IPR020846">
    <property type="entry name" value="MFS_dom"/>
</dbReference>
<evidence type="ECO:0000259" key="9">
    <source>
        <dbReference type="PROSITE" id="PS50850"/>
    </source>
</evidence>
<keyword evidence="2" id="KW-0813">Transport</keyword>
<keyword evidence="3" id="KW-1003">Cell membrane</keyword>
<keyword evidence="4 8" id="KW-0812">Transmembrane</keyword>
<evidence type="ECO:0000313" key="11">
    <source>
        <dbReference type="Proteomes" id="UP001595765"/>
    </source>
</evidence>
<evidence type="ECO:0000256" key="1">
    <source>
        <dbReference type="ARBA" id="ARBA00004651"/>
    </source>
</evidence>
<feature type="transmembrane region" description="Helical" evidence="8">
    <location>
        <begin position="446"/>
        <end position="465"/>
    </location>
</feature>
<name>A0ABV8HS64_9ACTN</name>
<dbReference type="EMBL" id="JBHSBB010000018">
    <property type="protein sequence ID" value="MFC4034837.1"/>
    <property type="molecule type" value="Genomic_DNA"/>
</dbReference>
<evidence type="ECO:0000256" key="5">
    <source>
        <dbReference type="ARBA" id="ARBA00022989"/>
    </source>
</evidence>
<proteinExistence type="predicted"/>
<gene>
    <name evidence="10" type="ORF">ACFO3J_25710</name>
</gene>
<sequence>MVDTAPQTSRRPGFMLALLAFAQFIVAVDYNIVYVALPDIGDALGFTTQSLQWVVSAYAVAFGGLLLFGGRAVDRVGARKMLILGLAIFGIACLVGGFAQNPGMLITARAFQGVGAALLSPATLTLVYTSFEEGPQRNRALATWGAAGSGGLAVGALLGGVLTQAGGWEWVLFVLVPMALVAAVLAPIVLAPDPQRAGGRGGFDVPGAVLATAGSSLLVLGLVSGPESGWGSARVVGSLIGAVVLLALLVVVENRTEDPLVPMRMFRNRSLVTAILIILVFQSALGGAYYLFTNYLQGVNGYDALKAGLAFVPLTLISMAASLKLTALLIGKWGPRATLFFGMVVNGAGMIVLAVAMTHGASFWALLPGTLIWGVGGGVTFPAMFICAASGVAPQEAGVASALATASQQIGGAAGLAVLVAIATSGLHLASGGAPAVSDVAHGLRTAMWIGGAAAILGGFLAFTLKKPGAPEAAPEGGLAQESIGDVGAVSH</sequence>
<dbReference type="Gene3D" id="1.20.1720.10">
    <property type="entry name" value="Multidrug resistance protein D"/>
    <property type="match status" value="1"/>
</dbReference>
<reference evidence="11" key="1">
    <citation type="journal article" date="2019" name="Int. J. Syst. Evol. Microbiol.">
        <title>The Global Catalogue of Microorganisms (GCM) 10K type strain sequencing project: providing services to taxonomists for standard genome sequencing and annotation.</title>
        <authorList>
            <consortium name="The Broad Institute Genomics Platform"/>
            <consortium name="The Broad Institute Genome Sequencing Center for Infectious Disease"/>
            <person name="Wu L."/>
            <person name="Ma J."/>
        </authorList>
    </citation>
    <scope>NUCLEOTIDE SEQUENCE [LARGE SCALE GENOMIC DNA]</scope>
    <source>
        <strain evidence="11">CGMCC 4.7237</strain>
    </source>
</reference>
<dbReference type="Proteomes" id="UP001595765">
    <property type="component" value="Unassembled WGS sequence"/>
</dbReference>
<evidence type="ECO:0000256" key="8">
    <source>
        <dbReference type="SAM" id="Phobius"/>
    </source>
</evidence>
<feature type="transmembrane region" description="Helical" evidence="8">
    <location>
        <begin position="371"/>
        <end position="392"/>
    </location>
</feature>
<comment type="subcellular location">
    <subcellularLocation>
        <location evidence="1">Cell membrane</location>
        <topology evidence="1">Multi-pass membrane protein</topology>
    </subcellularLocation>
</comment>
<feature type="transmembrane region" description="Helical" evidence="8">
    <location>
        <begin position="272"/>
        <end position="292"/>
    </location>
</feature>
<keyword evidence="6 8" id="KW-0472">Membrane</keyword>
<protein>
    <submittedName>
        <fullName evidence="10">MFS transporter</fullName>
    </submittedName>
</protein>
<accession>A0ABV8HS64</accession>
<dbReference type="PANTHER" id="PTHR42718">
    <property type="entry name" value="MAJOR FACILITATOR SUPERFAMILY MULTIDRUG TRANSPORTER MFSC"/>
    <property type="match status" value="1"/>
</dbReference>
<feature type="transmembrane region" description="Helical" evidence="8">
    <location>
        <begin position="12"/>
        <end position="30"/>
    </location>
</feature>
<dbReference type="InterPro" id="IPR011701">
    <property type="entry name" value="MFS"/>
</dbReference>
<comment type="caution">
    <text evidence="10">The sequence shown here is derived from an EMBL/GenBank/DDBJ whole genome shotgun (WGS) entry which is preliminary data.</text>
</comment>
<feature type="transmembrane region" description="Helical" evidence="8">
    <location>
        <begin position="141"/>
        <end position="162"/>
    </location>
</feature>
<organism evidence="10 11">
    <name type="scientific">Streptomyces polygonati</name>
    <dbReference type="NCBI Taxonomy" id="1617087"/>
    <lineage>
        <taxon>Bacteria</taxon>
        <taxon>Bacillati</taxon>
        <taxon>Actinomycetota</taxon>
        <taxon>Actinomycetes</taxon>
        <taxon>Kitasatosporales</taxon>
        <taxon>Streptomycetaceae</taxon>
        <taxon>Streptomyces</taxon>
    </lineage>
</organism>